<feature type="transmembrane region" description="Helical" evidence="1">
    <location>
        <begin position="12"/>
        <end position="32"/>
    </location>
</feature>
<protein>
    <submittedName>
        <fullName evidence="2">Uncharacterized protein</fullName>
    </submittedName>
</protein>
<sequence>MSYTIRDLAPIAIMIVVAAIVITVGSSVLQQIKTQQQGSGRGTAVANESILFTANDTYYSVAFMPISSLGSIANATKIVNSANYTFNDQLGVKVYGGAGDPLVPGTYNVSYRYLVSLNTTTKGLEAMQELGDWLPTIALIAAAVIVIGTIVVYFGKEQFG</sequence>
<gene>
    <name evidence="2" type="ORF">LCGC14_2722320</name>
</gene>
<dbReference type="EMBL" id="LAZR01049072">
    <property type="protein sequence ID" value="KKK90505.1"/>
    <property type="molecule type" value="Genomic_DNA"/>
</dbReference>
<name>A0A0F8ZXC5_9ZZZZ</name>
<feature type="transmembrane region" description="Helical" evidence="1">
    <location>
        <begin position="133"/>
        <end position="154"/>
    </location>
</feature>
<proteinExistence type="predicted"/>
<evidence type="ECO:0000256" key="1">
    <source>
        <dbReference type="SAM" id="Phobius"/>
    </source>
</evidence>
<keyword evidence="1" id="KW-0812">Transmembrane</keyword>
<accession>A0A0F8ZXC5</accession>
<comment type="caution">
    <text evidence="2">The sequence shown here is derived from an EMBL/GenBank/DDBJ whole genome shotgun (WGS) entry which is preliminary data.</text>
</comment>
<keyword evidence="1" id="KW-1133">Transmembrane helix</keyword>
<keyword evidence="1" id="KW-0472">Membrane</keyword>
<reference evidence="2" key="1">
    <citation type="journal article" date="2015" name="Nature">
        <title>Complex archaea that bridge the gap between prokaryotes and eukaryotes.</title>
        <authorList>
            <person name="Spang A."/>
            <person name="Saw J.H."/>
            <person name="Jorgensen S.L."/>
            <person name="Zaremba-Niedzwiedzka K."/>
            <person name="Martijn J."/>
            <person name="Lind A.E."/>
            <person name="van Eijk R."/>
            <person name="Schleper C."/>
            <person name="Guy L."/>
            <person name="Ettema T.J."/>
        </authorList>
    </citation>
    <scope>NUCLEOTIDE SEQUENCE</scope>
</reference>
<evidence type="ECO:0000313" key="2">
    <source>
        <dbReference type="EMBL" id="KKK90505.1"/>
    </source>
</evidence>
<organism evidence="2">
    <name type="scientific">marine sediment metagenome</name>
    <dbReference type="NCBI Taxonomy" id="412755"/>
    <lineage>
        <taxon>unclassified sequences</taxon>
        <taxon>metagenomes</taxon>
        <taxon>ecological metagenomes</taxon>
    </lineage>
</organism>
<dbReference type="AlphaFoldDB" id="A0A0F8ZXC5"/>